<keyword evidence="4" id="KW-0645">Protease</keyword>
<comment type="catalytic activity">
    <reaction evidence="1">
        <text>Thiol-dependent hydrolysis of ester, thioester, amide, peptide and isopeptide bonds formed by the C-terminal Gly of ubiquitin (a 76-residue protein attached to proteins as an intracellular targeting signal).</text>
        <dbReference type="EC" id="3.4.19.12"/>
    </reaction>
</comment>
<feature type="region of interest" description="Disordered" evidence="5">
    <location>
        <begin position="191"/>
        <end position="214"/>
    </location>
</feature>
<dbReference type="Gene3D" id="3.30.2230.10">
    <property type="entry name" value="DUSP-like"/>
    <property type="match status" value="1"/>
</dbReference>
<feature type="domain" description="DUSP" evidence="6">
    <location>
        <begin position="7"/>
        <end position="118"/>
    </location>
</feature>
<organism evidence="7 8">
    <name type="scientific">Merluccius polli</name>
    <name type="common">Benguela hake</name>
    <name type="synonym">Merluccius cadenati</name>
    <dbReference type="NCBI Taxonomy" id="89951"/>
    <lineage>
        <taxon>Eukaryota</taxon>
        <taxon>Metazoa</taxon>
        <taxon>Chordata</taxon>
        <taxon>Craniata</taxon>
        <taxon>Vertebrata</taxon>
        <taxon>Euteleostomi</taxon>
        <taxon>Actinopterygii</taxon>
        <taxon>Neopterygii</taxon>
        <taxon>Teleostei</taxon>
        <taxon>Neoteleostei</taxon>
        <taxon>Acanthomorphata</taxon>
        <taxon>Zeiogadaria</taxon>
        <taxon>Gadariae</taxon>
        <taxon>Gadiformes</taxon>
        <taxon>Gadoidei</taxon>
        <taxon>Merlucciidae</taxon>
        <taxon>Merluccius</taxon>
    </lineage>
</organism>
<dbReference type="GO" id="GO:0004843">
    <property type="term" value="F:cysteine-type deubiquitinase activity"/>
    <property type="evidence" value="ECO:0007669"/>
    <property type="project" value="UniProtKB-EC"/>
</dbReference>
<evidence type="ECO:0000256" key="4">
    <source>
        <dbReference type="ARBA" id="ARBA00022807"/>
    </source>
</evidence>
<dbReference type="SUPFAM" id="SSF143791">
    <property type="entry name" value="DUSP-like"/>
    <property type="match status" value="1"/>
</dbReference>
<keyword evidence="4" id="KW-0788">Thiol protease</keyword>
<dbReference type="InterPro" id="IPR006615">
    <property type="entry name" value="Pept_C19_DUSP"/>
</dbReference>
<reference evidence="7" key="1">
    <citation type="journal article" date="2023" name="Front. Mar. Sci.">
        <title>A new Merluccius polli reference genome to investigate the effects of global change in West African waters.</title>
        <authorList>
            <person name="Mateo J.L."/>
            <person name="Blanco-Fernandez C."/>
            <person name="Garcia-Vazquez E."/>
            <person name="Machado-Schiaffino G."/>
        </authorList>
    </citation>
    <scope>NUCLEOTIDE SEQUENCE</scope>
    <source>
        <strain evidence="7">C29</strain>
        <tissue evidence="7">Fin</tissue>
    </source>
</reference>
<dbReference type="AlphaFoldDB" id="A0AA47PBC0"/>
<evidence type="ECO:0000256" key="2">
    <source>
        <dbReference type="ARBA" id="ARBA00012759"/>
    </source>
</evidence>
<evidence type="ECO:0000256" key="1">
    <source>
        <dbReference type="ARBA" id="ARBA00000707"/>
    </source>
</evidence>
<dbReference type="InterPro" id="IPR035927">
    <property type="entry name" value="DUSP-like_sf"/>
</dbReference>
<dbReference type="Proteomes" id="UP001174136">
    <property type="component" value="Unassembled WGS sequence"/>
</dbReference>
<proteinExistence type="predicted"/>
<gene>
    <name evidence="7" type="primary">Usp15</name>
    <name evidence="7" type="ORF">N1851_003745</name>
</gene>
<feature type="compositionally biased region" description="Gly residues" evidence="5">
    <location>
        <begin position="198"/>
        <end position="214"/>
    </location>
</feature>
<dbReference type="PROSITE" id="PS51283">
    <property type="entry name" value="DUSP"/>
    <property type="match status" value="1"/>
</dbReference>
<keyword evidence="7" id="KW-0378">Hydrolase</keyword>
<keyword evidence="3" id="KW-0833">Ubl conjugation pathway</keyword>
<comment type="caution">
    <text evidence="7">The sequence shown here is derived from an EMBL/GenBank/DDBJ whole genome shotgun (WGS) entry which is preliminary data.</text>
</comment>
<evidence type="ECO:0000256" key="3">
    <source>
        <dbReference type="ARBA" id="ARBA00022786"/>
    </source>
</evidence>
<dbReference type="EC" id="3.4.19.12" evidence="2"/>
<accession>A0AA47PBC0</accession>
<sequence>MAEGGAAGVETQRGEVAALLKTPLRKGDTWYLVDSRWFKQWKKYVGYDSWDKYQMGDQNVYPGPVDNAGLLRDGNVLAIKEHLIDELDYILVPTEGWNKLLSWYSLTENQEPISRKAHGPKGPTNRVAKLYSITKDNIRTVLGGRKTPIHRWVDSTSHGGMCEPYVTAYFIDTEWELKDIVLKTADAQKSHTASETYSGGGGGGGGGGGVQPES</sequence>
<evidence type="ECO:0000256" key="5">
    <source>
        <dbReference type="SAM" id="MobiDB-lite"/>
    </source>
</evidence>
<dbReference type="FunFam" id="3.30.2230.10:FF:000003">
    <property type="entry name" value="ubiquitin carboxyl-terminal hydrolase 15 isoform X1"/>
    <property type="match status" value="1"/>
</dbReference>
<evidence type="ECO:0000313" key="8">
    <source>
        <dbReference type="Proteomes" id="UP001174136"/>
    </source>
</evidence>
<keyword evidence="8" id="KW-1185">Reference proteome</keyword>
<dbReference type="EMBL" id="JAOPHQ010000580">
    <property type="protein sequence ID" value="KAK0154158.1"/>
    <property type="molecule type" value="Genomic_DNA"/>
</dbReference>
<evidence type="ECO:0000313" key="7">
    <source>
        <dbReference type="EMBL" id="KAK0154158.1"/>
    </source>
</evidence>
<evidence type="ECO:0000259" key="6">
    <source>
        <dbReference type="PROSITE" id="PS51283"/>
    </source>
</evidence>
<name>A0AA47PBC0_MERPO</name>
<dbReference type="Pfam" id="PF06337">
    <property type="entry name" value="DUSP"/>
    <property type="match status" value="1"/>
</dbReference>
<dbReference type="SMART" id="SM00695">
    <property type="entry name" value="DUSP"/>
    <property type="match status" value="1"/>
</dbReference>
<protein>
    <recommendedName>
        <fullName evidence="2">ubiquitinyl hydrolase 1</fullName>
        <ecNumber evidence="2">3.4.19.12</ecNumber>
    </recommendedName>
</protein>